<evidence type="ECO:0000313" key="2">
    <source>
        <dbReference type="Proteomes" id="UP000183530"/>
    </source>
</evidence>
<keyword evidence="2" id="KW-1185">Reference proteome</keyword>
<name>A0A1L2ZP41_9MICC</name>
<evidence type="ECO:0000313" key="1">
    <source>
        <dbReference type="EMBL" id="APF41185.1"/>
    </source>
</evidence>
<dbReference type="AlphaFoldDB" id="A0A1L2ZP41"/>
<reference evidence="1 2" key="1">
    <citation type="submission" date="2016-11" db="EMBL/GenBank/DDBJ databases">
        <title>Genome sequencing of Zhihengliuella aestuarii B18 antagonistic to Plasmodiophora brassicae.</title>
        <authorList>
            <person name="Luo Y."/>
        </authorList>
    </citation>
    <scope>NUCLEOTIDE SEQUENCE [LARGE SCALE GENOMIC DNA]</scope>
    <source>
        <strain evidence="1 2">B18</strain>
    </source>
</reference>
<organism evidence="1 2">
    <name type="scientific">Neomicrococcus aestuarii</name>
    <dbReference type="NCBI Taxonomy" id="556325"/>
    <lineage>
        <taxon>Bacteria</taxon>
        <taxon>Bacillati</taxon>
        <taxon>Actinomycetota</taxon>
        <taxon>Actinomycetes</taxon>
        <taxon>Micrococcales</taxon>
        <taxon>Micrococcaceae</taxon>
        <taxon>Neomicrococcus</taxon>
    </lineage>
</organism>
<gene>
    <name evidence="1" type="ORF">BHE16_09470</name>
</gene>
<dbReference type="RefSeq" id="WP_071894655.1">
    <property type="nucleotide sequence ID" value="NZ_CP018135.1"/>
</dbReference>
<dbReference type="Proteomes" id="UP000183530">
    <property type="component" value="Chromosome"/>
</dbReference>
<proteinExistence type="predicted"/>
<accession>A0A1L2ZP41</accession>
<dbReference type="EMBL" id="CP018135">
    <property type="protein sequence ID" value="APF41185.1"/>
    <property type="molecule type" value="Genomic_DNA"/>
</dbReference>
<protein>
    <submittedName>
        <fullName evidence="1">Uncharacterized protein</fullName>
    </submittedName>
</protein>
<sequence>MSHDLESPYVEGVPGWDALYRARGDEVSTTRPIFTGDVFTGVQLPGSTGRTKARSVVVLQHPCSMRTNGVDLAWKVLVAEVTNRKEIDEPGWVGGNYNLMPLPDIRPDVVSQSQHQAANFDNLYTVAPDLLASRVASLSPFGVNLLLQRWVHYSSRVVVPTQTFHEQTAAFYEEADLIEEWCDEAIGADLRAATQACLDWLRADRDGSTHQGLLKNPQSHSMIRRAMRQELRERNRV</sequence>
<dbReference type="KEGG" id="nae:BHE16_09470"/>
<dbReference type="STRING" id="556325.BHE16_09470"/>